<feature type="domain" description="HTH deoR-type" evidence="4">
    <location>
        <begin position="10"/>
        <end position="65"/>
    </location>
</feature>
<dbReference type="Gene3D" id="3.40.50.1360">
    <property type="match status" value="1"/>
</dbReference>
<keyword evidence="2 5" id="KW-0238">DNA-binding</keyword>
<keyword evidence="3" id="KW-0804">Transcription</keyword>
<dbReference type="Gene3D" id="1.10.10.10">
    <property type="entry name" value="Winged helix-like DNA-binding domain superfamily/Winged helix DNA-binding domain"/>
    <property type="match status" value="1"/>
</dbReference>
<name>A0A897N6F5_9EURY</name>
<keyword evidence="1" id="KW-0805">Transcription regulation</keyword>
<dbReference type="CDD" id="cd00090">
    <property type="entry name" value="HTH_ARSR"/>
    <property type="match status" value="1"/>
</dbReference>
<evidence type="ECO:0000259" key="4">
    <source>
        <dbReference type="PROSITE" id="PS51000"/>
    </source>
</evidence>
<dbReference type="AlphaFoldDB" id="A0A897N6F5"/>
<dbReference type="InterPro" id="IPR001034">
    <property type="entry name" value="DeoR_HTH"/>
</dbReference>
<evidence type="ECO:0000313" key="6">
    <source>
        <dbReference type="Proteomes" id="UP000663525"/>
    </source>
</evidence>
<dbReference type="InterPro" id="IPR014036">
    <property type="entry name" value="DeoR-like_C"/>
</dbReference>
<dbReference type="InterPro" id="IPR018356">
    <property type="entry name" value="Tscrpt_reg_HTH_DeoR_CS"/>
</dbReference>
<dbReference type="NCBIfam" id="NF041397">
    <property type="entry name" value="TranRegGlpR_Halo"/>
    <property type="match status" value="1"/>
</dbReference>
<evidence type="ECO:0000313" key="5">
    <source>
        <dbReference type="EMBL" id="QSG05956.1"/>
    </source>
</evidence>
<dbReference type="Proteomes" id="UP000663525">
    <property type="component" value="Chromosome"/>
</dbReference>
<dbReference type="PROSITE" id="PS51000">
    <property type="entry name" value="HTH_DEOR_2"/>
    <property type="match status" value="1"/>
</dbReference>
<organism evidence="5 6">
    <name type="scientific">Halapricum desulfuricans</name>
    <dbReference type="NCBI Taxonomy" id="2841257"/>
    <lineage>
        <taxon>Archaea</taxon>
        <taxon>Methanobacteriati</taxon>
        <taxon>Methanobacteriota</taxon>
        <taxon>Stenosarchaea group</taxon>
        <taxon>Halobacteria</taxon>
        <taxon>Halobacteriales</taxon>
        <taxon>Haloarculaceae</taxon>
        <taxon>Halapricum</taxon>
    </lineage>
</organism>
<dbReference type="SMART" id="SM01134">
    <property type="entry name" value="DeoRC"/>
    <property type="match status" value="1"/>
</dbReference>
<gene>
    <name evidence="5" type="primary">hxlR2</name>
    <name evidence="5" type="ORF">HSR121_1619</name>
</gene>
<evidence type="ECO:0000256" key="2">
    <source>
        <dbReference type="ARBA" id="ARBA00023125"/>
    </source>
</evidence>
<dbReference type="InterPro" id="IPR036390">
    <property type="entry name" value="WH_DNA-bd_sf"/>
</dbReference>
<dbReference type="Pfam" id="PF00455">
    <property type="entry name" value="DeoRC"/>
    <property type="match status" value="1"/>
</dbReference>
<dbReference type="InterPro" id="IPR011991">
    <property type="entry name" value="ArsR-like_HTH"/>
</dbReference>
<sequence>MIIRETDMLPEKRRRTIVDLVNERGGCSVSELAEELDYSKPTIRRDLTTLEQEGLIDRSHGGAVPVDKVGAEQSYRQREIRNLESKQAIADRAIEEVLEDEIAFFDGGTTTMQIAKRMPEDRSYVAVTNSPLLADELVTTADEVKLTGGTLRGKTRALVGPTAEQFMHRTNFDLVFLGTNGIAPDAGLSTPSEDEAEIKSLMVENAKRVILVSDASKFGQRSFAQFAELADVDLLITDEDPPASLRSELDGADVSTIVTRHP</sequence>
<dbReference type="Pfam" id="PF08220">
    <property type="entry name" value="HTH_DeoR"/>
    <property type="match status" value="1"/>
</dbReference>
<proteinExistence type="predicted"/>
<dbReference type="PROSITE" id="PS00894">
    <property type="entry name" value="HTH_DEOR_1"/>
    <property type="match status" value="1"/>
</dbReference>
<dbReference type="InterPro" id="IPR036388">
    <property type="entry name" value="WH-like_DNA-bd_sf"/>
</dbReference>
<dbReference type="PANTHER" id="PTHR30363">
    <property type="entry name" value="HTH-TYPE TRANSCRIPTIONAL REGULATOR SRLR-RELATED"/>
    <property type="match status" value="1"/>
</dbReference>
<evidence type="ECO:0000256" key="1">
    <source>
        <dbReference type="ARBA" id="ARBA00023015"/>
    </source>
</evidence>
<dbReference type="GO" id="GO:0003700">
    <property type="term" value="F:DNA-binding transcription factor activity"/>
    <property type="evidence" value="ECO:0007669"/>
    <property type="project" value="InterPro"/>
</dbReference>
<accession>A0A897N6F5</accession>
<dbReference type="SUPFAM" id="SSF100950">
    <property type="entry name" value="NagB/RpiA/CoA transferase-like"/>
    <property type="match status" value="1"/>
</dbReference>
<dbReference type="GO" id="GO:0003677">
    <property type="term" value="F:DNA binding"/>
    <property type="evidence" value="ECO:0007669"/>
    <property type="project" value="UniProtKB-KW"/>
</dbReference>
<dbReference type="EMBL" id="CP064787">
    <property type="protein sequence ID" value="QSG05956.1"/>
    <property type="molecule type" value="Genomic_DNA"/>
</dbReference>
<dbReference type="PRINTS" id="PR00037">
    <property type="entry name" value="HTHLACR"/>
</dbReference>
<evidence type="ECO:0000256" key="3">
    <source>
        <dbReference type="ARBA" id="ARBA00023163"/>
    </source>
</evidence>
<reference evidence="5" key="1">
    <citation type="submission" date="2020-11" db="EMBL/GenBank/DDBJ databases">
        <title>Carbohydrate-dependent, anaerobic sulfur respiration: A novel catabolism in halophilic archaea.</title>
        <authorList>
            <person name="Sorokin D.Y."/>
            <person name="Messina E."/>
            <person name="Smedile F."/>
            <person name="La Cono V."/>
            <person name="Hallsworth J.E."/>
            <person name="Yakimov M.M."/>
        </authorList>
    </citation>
    <scope>NUCLEOTIDE SEQUENCE</scope>
    <source>
        <strain evidence="5">HSR12-1</strain>
    </source>
</reference>
<dbReference type="InterPro" id="IPR050313">
    <property type="entry name" value="Carb_Metab_HTH_regulators"/>
</dbReference>
<protein>
    <submittedName>
        <fullName evidence="5">DNA-binding transcriptional regulator, HxlR family</fullName>
    </submittedName>
</protein>
<dbReference type="SMART" id="SM00420">
    <property type="entry name" value="HTH_DEOR"/>
    <property type="match status" value="1"/>
</dbReference>
<dbReference type="InterPro" id="IPR037171">
    <property type="entry name" value="NagB/RpiA_transferase-like"/>
</dbReference>
<dbReference type="PANTHER" id="PTHR30363:SF44">
    <property type="entry name" value="AGA OPERON TRANSCRIPTIONAL REPRESSOR-RELATED"/>
    <property type="match status" value="1"/>
</dbReference>
<dbReference type="SUPFAM" id="SSF46785">
    <property type="entry name" value="Winged helix' DNA-binding domain"/>
    <property type="match status" value="1"/>
</dbReference>
<dbReference type="InterPro" id="IPR053563">
    <property type="entry name" value="Glycerol_resp_trans_regulator"/>
</dbReference>